<feature type="compositionally biased region" description="Basic and acidic residues" evidence="21">
    <location>
        <begin position="185"/>
        <end position="202"/>
    </location>
</feature>
<feature type="compositionally biased region" description="Low complexity" evidence="21">
    <location>
        <begin position="203"/>
        <end position="222"/>
    </location>
</feature>
<feature type="transmembrane region" description="Helical" evidence="22">
    <location>
        <begin position="151"/>
        <end position="178"/>
    </location>
</feature>
<name>A0A0L0DKQ4_THETB</name>
<dbReference type="PROSITE" id="PS00018">
    <property type="entry name" value="EF_HAND_1"/>
    <property type="match status" value="1"/>
</dbReference>
<evidence type="ECO:0000256" key="5">
    <source>
        <dbReference type="ARBA" id="ARBA00014116"/>
    </source>
</evidence>
<evidence type="ECO:0000256" key="11">
    <source>
        <dbReference type="ARBA" id="ARBA00022801"/>
    </source>
</evidence>
<dbReference type="GO" id="GO:0046872">
    <property type="term" value="F:metal ion binding"/>
    <property type="evidence" value="ECO:0007669"/>
    <property type="project" value="UniProtKB-KW"/>
</dbReference>
<comment type="subunit">
    <text evidence="19">Homodimer. The monomeric form is inactive while the homodimer is active.</text>
</comment>
<evidence type="ECO:0000259" key="23">
    <source>
        <dbReference type="Pfam" id="PF04389"/>
    </source>
</evidence>
<keyword evidence="22" id="KW-0812">Transmembrane</keyword>
<keyword evidence="22" id="KW-0472">Membrane</keyword>
<dbReference type="Pfam" id="PF04389">
    <property type="entry name" value="Peptidase_M28"/>
    <property type="match status" value="1"/>
</dbReference>
<feature type="transmembrane region" description="Helical" evidence="22">
    <location>
        <begin position="120"/>
        <end position="139"/>
    </location>
</feature>
<evidence type="ECO:0000256" key="19">
    <source>
        <dbReference type="ARBA" id="ARBA00025833"/>
    </source>
</evidence>
<evidence type="ECO:0000256" key="6">
    <source>
        <dbReference type="ARBA" id="ARBA00022525"/>
    </source>
</evidence>
<keyword evidence="14" id="KW-0333">Golgi apparatus</keyword>
<feature type="domain" description="Peptidase M28" evidence="23">
    <location>
        <begin position="557"/>
        <end position="762"/>
    </location>
</feature>
<dbReference type="GO" id="GO:0005794">
    <property type="term" value="C:Golgi apparatus"/>
    <property type="evidence" value="ECO:0007669"/>
    <property type="project" value="UniProtKB-SubCell"/>
</dbReference>
<keyword evidence="22" id="KW-1133">Transmembrane helix</keyword>
<dbReference type="PANTHER" id="PTHR12053:SF3">
    <property type="entry name" value="CARBOXYPEPTIDASE Q"/>
    <property type="match status" value="1"/>
</dbReference>
<keyword evidence="6" id="KW-0964">Secreted</keyword>
<dbReference type="GO" id="GO:0070573">
    <property type="term" value="F:metallodipeptidase activity"/>
    <property type="evidence" value="ECO:0007669"/>
    <property type="project" value="InterPro"/>
</dbReference>
<evidence type="ECO:0000256" key="7">
    <source>
        <dbReference type="ARBA" id="ARBA00022645"/>
    </source>
</evidence>
<dbReference type="GO" id="GO:0005783">
    <property type="term" value="C:endoplasmic reticulum"/>
    <property type="evidence" value="ECO:0007669"/>
    <property type="project" value="UniProtKB-SubCell"/>
</dbReference>
<evidence type="ECO:0000256" key="18">
    <source>
        <dbReference type="ARBA" id="ARBA00023228"/>
    </source>
</evidence>
<keyword evidence="18" id="KW-0458">Lysosome</keyword>
<dbReference type="SUPFAM" id="SSF53187">
    <property type="entry name" value="Zn-dependent exopeptidases"/>
    <property type="match status" value="1"/>
</dbReference>
<protein>
    <recommendedName>
        <fullName evidence="5">Carboxypeptidase Q</fullName>
    </recommendedName>
    <alternativeName>
        <fullName evidence="20">Plasma glutamate carboxypeptidase</fullName>
    </alternativeName>
</protein>
<organism evidence="24 25">
    <name type="scientific">Thecamonas trahens ATCC 50062</name>
    <dbReference type="NCBI Taxonomy" id="461836"/>
    <lineage>
        <taxon>Eukaryota</taxon>
        <taxon>Apusozoa</taxon>
        <taxon>Apusomonadida</taxon>
        <taxon>Apusomonadidae</taxon>
        <taxon>Thecamonas</taxon>
    </lineage>
</organism>
<keyword evidence="15" id="KW-0482">Metalloprotease</keyword>
<dbReference type="InterPro" id="IPR007484">
    <property type="entry name" value="Peptidase_M28"/>
</dbReference>
<keyword evidence="12" id="KW-0256">Endoplasmic reticulum</keyword>
<dbReference type="InterPro" id="IPR039866">
    <property type="entry name" value="CPQ"/>
</dbReference>
<evidence type="ECO:0000256" key="8">
    <source>
        <dbReference type="ARBA" id="ARBA00022670"/>
    </source>
</evidence>
<evidence type="ECO:0000256" key="12">
    <source>
        <dbReference type="ARBA" id="ARBA00022824"/>
    </source>
</evidence>
<keyword evidence="11" id="KW-0378">Hydrolase</keyword>
<keyword evidence="10" id="KW-0732">Signal</keyword>
<evidence type="ECO:0000256" key="13">
    <source>
        <dbReference type="ARBA" id="ARBA00022833"/>
    </source>
</evidence>
<feature type="region of interest" description="Disordered" evidence="21">
    <location>
        <begin position="185"/>
        <end position="228"/>
    </location>
</feature>
<evidence type="ECO:0000256" key="21">
    <source>
        <dbReference type="SAM" id="MobiDB-lite"/>
    </source>
</evidence>
<sequence length="776" mass="81431">MAVYFCQAISDACASLGDGCEKCIETICPQDRPFPIFLSYAWCLNLVPAVAGLITAFTGSGACDSNLQTFCIVQFFVCGLHLMFASYGYWRVAYPRPDEEGKSIASLACHMAMYDPFVCLYAFVWVGALVWTIVGSGYVSSANAKCEDETIYKVASVLVIVSYMYLFGGFLVIFMSIFCDCCRDERKPRDSSRSRRDAESASHSRSRGQVSESSRVSSSTSAAGGGGGGVFSGVRSMFGGGGGHSASSTSTSRSTASGAPPAYQPAAATPYQQSAAAGNSGGYRQAAAGGCPQVSRSQGGLLMLLVVLVVTGGVVAAVVSTRGKDNNQPRHVPDPATTHIIHSALNASLGYQRLVFMCDTFGHRLSGSQALEDAIVWIEDNMRSDGLDRVVREPVNVTHWVRGEESLHLLQPALIAGPMAMLGLGGSGPTPVAGIKAGITVVESLAAARAMPDNAANGTFLLLNQRFTTYGETSPVRREGPKEAARLGAVAALVRSVTPFSLNTPHTGSMAPAAVPGAAITVEDAELLARLAAAGETIELELAMEAHTLPDKALSYNVMGEMTGTEFPDQVVVLGGHIDSWDVGTGALDDGGGILAAWDALRVIKTLGLAPRRTIRVVAWTNEENGAAGAAQYARDHAHEMESLSFALESDSGIFTPKGFGFTGSDAAFAKLSAIIDAINADAAASDDDDDPAARLELAMTRGGGGVDIQPLIDAGVPGAGLLVGKGYPDSYYFYFHHTDADTSDKIAPGEFQECVAAMAALVWEIANLDELLPRT</sequence>
<keyword evidence="9" id="KW-0479">Metal-binding</keyword>
<proteinExistence type="predicted"/>
<feature type="transmembrane region" description="Helical" evidence="22">
    <location>
        <begin position="39"/>
        <end position="58"/>
    </location>
</feature>
<dbReference type="GO" id="GO:0005764">
    <property type="term" value="C:lysosome"/>
    <property type="evidence" value="ECO:0007669"/>
    <property type="project" value="UniProtKB-SubCell"/>
</dbReference>
<keyword evidence="16" id="KW-0865">Zymogen</keyword>
<dbReference type="GO" id="GO:0005615">
    <property type="term" value="C:extracellular space"/>
    <property type="evidence" value="ECO:0007669"/>
    <property type="project" value="TreeGrafter"/>
</dbReference>
<dbReference type="PANTHER" id="PTHR12053">
    <property type="entry name" value="PROTEASE FAMILY M28 PLASMA GLUTAMATE CARBOXYPEPTIDASE-RELATED"/>
    <property type="match status" value="1"/>
</dbReference>
<dbReference type="OrthoDB" id="10013407at2759"/>
<dbReference type="EMBL" id="GL349474">
    <property type="protein sequence ID" value="KNC52616.1"/>
    <property type="molecule type" value="Genomic_DNA"/>
</dbReference>
<evidence type="ECO:0000313" key="25">
    <source>
        <dbReference type="Proteomes" id="UP000054408"/>
    </source>
</evidence>
<keyword evidence="8" id="KW-0645">Protease</keyword>
<dbReference type="STRING" id="461836.A0A0L0DKQ4"/>
<accession>A0A0L0DKQ4</accession>
<keyword evidence="13" id="KW-0862">Zinc</keyword>
<dbReference type="GeneID" id="25570083"/>
<dbReference type="eggNOG" id="KOG2195">
    <property type="taxonomic scope" value="Eukaryota"/>
</dbReference>
<evidence type="ECO:0000256" key="9">
    <source>
        <dbReference type="ARBA" id="ARBA00022723"/>
    </source>
</evidence>
<evidence type="ECO:0000256" key="10">
    <source>
        <dbReference type="ARBA" id="ARBA00022729"/>
    </source>
</evidence>
<keyword evidence="17" id="KW-0325">Glycoprotein</keyword>
<feature type="transmembrane region" description="Helical" evidence="22">
    <location>
        <begin position="301"/>
        <end position="320"/>
    </location>
</feature>
<comment type="subcellular location">
    <subcellularLocation>
        <location evidence="1">Endoplasmic reticulum</location>
    </subcellularLocation>
    <subcellularLocation>
        <location evidence="3">Golgi apparatus</location>
    </subcellularLocation>
    <subcellularLocation>
        <location evidence="2">Lysosome</location>
    </subcellularLocation>
    <subcellularLocation>
        <location evidence="4">Secreted</location>
    </subcellularLocation>
</comment>
<feature type="transmembrane region" description="Helical" evidence="22">
    <location>
        <begin position="70"/>
        <end position="90"/>
    </location>
</feature>
<reference evidence="24 25" key="1">
    <citation type="submission" date="2010-05" db="EMBL/GenBank/DDBJ databases">
        <title>The Genome Sequence of Thecamonas trahens ATCC 50062.</title>
        <authorList>
            <consortium name="The Broad Institute Genome Sequencing Platform"/>
            <person name="Russ C."/>
            <person name="Cuomo C."/>
            <person name="Shea T."/>
            <person name="Young S.K."/>
            <person name="Zeng Q."/>
            <person name="Koehrsen M."/>
            <person name="Haas B."/>
            <person name="Borodovsky M."/>
            <person name="Guigo R."/>
            <person name="Alvarado L."/>
            <person name="Berlin A."/>
            <person name="Bochicchio J."/>
            <person name="Borenstein D."/>
            <person name="Chapman S."/>
            <person name="Chen Z."/>
            <person name="Freedman E."/>
            <person name="Gellesch M."/>
            <person name="Goldberg J."/>
            <person name="Griggs A."/>
            <person name="Gujja S."/>
            <person name="Heilman E."/>
            <person name="Heiman D."/>
            <person name="Hepburn T."/>
            <person name="Howarth C."/>
            <person name="Jen D."/>
            <person name="Larson L."/>
            <person name="Mehta T."/>
            <person name="Park D."/>
            <person name="Pearson M."/>
            <person name="Roberts A."/>
            <person name="Saif S."/>
            <person name="Shenoy N."/>
            <person name="Sisk P."/>
            <person name="Stolte C."/>
            <person name="Sykes S."/>
            <person name="Thomson T."/>
            <person name="Walk T."/>
            <person name="White J."/>
            <person name="Yandava C."/>
            <person name="Burger G."/>
            <person name="Gray M.W."/>
            <person name="Holland P.W.H."/>
            <person name="King N."/>
            <person name="Lang F.B.F."/>
            <person name="Roger A.J."/>
            <person name="Ruiz-Trillo I."/>
            <person name="Lander E."/>
            <person name="Nusbaum C."/>
        </authorList>
    </citation>
    <scope>NUCLEOTIDE SEQUENCE [LARGE SCALE GENOMIC DNA]</scope>
    <source>
        <strain evidence="24 25">ATCC 50062</strain>
    </source>
</reference>
<evidence type="ECO:0000256" key="15">
    <source>
        <dbReference type="ARBA" id="ARBA00023049"/>
    </source>
</evidence>
<dbReference type="GO" id="GO:0043171">
    <property type="term" value="P:peptide catabolic process"/>
    <property type="evidence" value="ECO:0007669"/>
    <property type="project" value="TreeGrafter"/>
</dbReference>
<dbReference type="RefSeq" id="XP_013755244.1">
    <property type="nucleotide sequence ID" value="XM_013899790.1"/>
</dbReference>
<dbReference type="InterPro" id="IPR018247">
    <property type="entry name" value="EF_Hand_1_Ca_BS"/>
</dbReference>
<dbReference type="AlphaFoldDB" id="A0A0L0DKQ4"/>
<keyword evidence="25" id="KW-1185">Reference proteome</keyword>
<evidence type="ECO:0000256" key="22">
    <source>
        <dbReference type="SAM" id="Phobius"/>
    </source>
</evidence>
<evidence type="ECO:0000256" key="16">
    <source>
        <dbReference type="ARBA" id="ARBA00023145"/>
    </source>
</evidence>
<evidence type="ECO:0000313" key="24">
    <source>
        <dbReference type="EMBL" id="KNC52616.1"/>
    </source>
</evidence>
<evidence type="ECO:0000256" key="1">
    <source>
        <dbReference type="ARBA" id="ARBA00004240"/>
    </source>
</evidence>
<evidence type="ECO:0000256" key="17">
    <source>
        <dbReference type="ARBA" id="ARBA00023180"/>
    </source>
</evidence>
<dbReference type="Proteomes" id="UP000054408">
    <property type="component" value="Unassembled WGS sequence"/>
</dbReference>
<feature type="region of interest" description="Disordered" evidence="21">
    <location>
        <begin position="241"/>
        <end position="290"/>
    </location>
</feature>
<feature type="compositionally biased region" description="Low complexity" evidence="21">
    <location>
        <begin position="245"/>
        <end position="278"/>
    </location>
</feature>
<dbReference type="Gene3D" id="3.50.30.30">
    <property type="match status" value="1"/>
</dbReference>
<gene>
    <name evidence="24" type="ORF">AMSG_12168</name>
</gene>
<evidence type="ECO:0000256" key="4">
    <source>
        <dbReference type="ARBA" id="ARBA00004613"/>
    </source>
</evidence>
<evidence type="ECO:0000256" key="2">
    <source>
        <dbReference type="ARBA" id="ARBA00004371"/>
    </source>
</evidence>
<evidence type="ECO:0000256" key="3">
    <source>
        <dbReference type="ARBA" id="ARBA00004555"/>
    </source>
</evidence>
<dbReference type="Gene3D" id="3.40.630.10">
    <property type="entry name" value="Zn peptidases"/>
    <property type="match status" value="1"/>
</dbReference>
<dbReference type="GO" id="GO:0004180">
    <property type="term" value="F:carboxypeptidase activity"/>
    <property type="evidence" value="ECO:0007669"/>
    <property type="project" value="UniProtKB-KW"/>
</dbReference>
<evidence type="ECO:0000256" key="20">
    <source>
        <dbReference type="ARBA" id="ARBA00033328"/>
    </source>
</evidence>
<keyword evidence="7" id="KW-0121">Carboxypeptidase</keyword>
<evidence type="ECO:0000256" key="14">
    <source>
        <dbReference type="ARBA" id="ARBA00023034"/>
    </source>
</evidence>
<dbReference type="GO" id="GO:0006508">
    <property type="term" value="P:proteolysis"/>
    <property type="evidence" value="ECO:0007669"/>
    <property type="project" value="UniProtKB-KW"/>
</dbReference>